<sequence>MCYIHYTPTSNLDSESPACDEAKSYRFEPEAGVICQPQCWQDWGEAKHQRNFDMSGMDGLMTENNKWDVSGKNFLNSLYYNWKKTRCATDSESMIPAVEDLVSGQNGNTSTGAAVPVCFLPQPLKDLAGKSRYIEGTLPCVCGNDLGNETTTFLNVANFKSWVGVEDDVGLTEVGTKRFEMDRVNPIDTYIVQYNLGTGPIMETTLLAFPRISIIAGATEAMSSANHS</sequence>
<comment type="caution">
    <text evidence="1">The sequence shown here is derived from an EMBL/GenBank/DDBJ whole genome shotgun (WGS) entry which is preliminary data.</text>
</comment>
<organism evidence="1 2">
    <name type="scientific">Lepraria finkii</name>
    <dbReference type="NCBI Taxonomy" id="1340010"/>
    <lineage>
        <taxon>Eukaryota</taxon>
        <taxon>Fungi</taxon>
        <taxon>Dikarya</taxon>
        <taxon>Ascomycota</taxon>
        <taxon>Pezizomycotina</taxon>
        <taxon>Lecanoromycetes</taxon>
        <taxon>OSLEUM clade</taxon>
        <taxon>Lecanoromycetidae</taxon>
        <taxon>Lecanorales</taxon>
        <taxon>Lecanorineae</taxon>
        <taxon>Stereocaulaceae</taxon>
        <taxon>Lepraria</taxon>
    </lineage>
</organism>
<keyword evidence="2" id="KW-1185">Reference proteome</keyword>
<evidence type="ECO:0000313" key="1">
    <source>
        <dbReference type="EMBL" id="KAL2054893.1"/>
    </source>
</evidence>
<protein>
    <submittedName>
        <fullName evidence="1">Uncharacterized protein</fullName>
    </submittedName>
</protein>
<evidence type="ECO:0000313" key="2">
    <source>
        <dbReference type="Proteomes" id="UP001590951"/>
    </source>
</evidence>
<gene>
    <name evidence="1" type="ORF">ABVK25_004715</name>
</gene>
<dbReference type="EMBL" id="JBHFEH010000013">
    <property type="protein sequence ID" value="KAL2054893.1"/>
    <property type="molecule type" value="Genomic_DNA"/>
</dbReference>
<dbReference type="Proteomes" id="UP001590951">
    <property type="component" value="Unassembled WGS sequence"/>
</dbReference>
<reference evidence="1 2" key="1">
    <citation type="submission" date="2024-09" db="EMBL/GenBank/DDBJ databases">
        <title>Rethinking Asexuality: The Enigmatic Case of Functional Sexual Genes in Lepraria (Stereocaulaceae).</title>
        <authorList>
            <person name="Doellman M."/>
            <person name="Sun Y."/>
            <person name="Barcenas-Pena A."/>
            <person name="Lumbsch H.T."/>
            <person name="Grewe F."/>
        </authorList>
    </citation>
    <scope>NUCLEOTIDE SEQUENCE [LARGE SCALE GENOMIC DNA]</scope>
    <source>
        <strain evidence="1 2">Grewe 0041</strain>
    </source>
</reference>
<proteinExistence type="predicted"/>
<accession>A0ABR4BG50</accession>
<name>A0ABR4BG50_9LECA</name>